<accession>A0ABD7GNI7</accession>
<gene>
    <name evidence="1" type="ORF">DXF87_26780</name>
</gene>
<dbReference type="RefSeq" id="WP_165852720.1">
    <property type="nucleotide sequence ID" value="NZ_QRBW01000504.1"/>
</dbReference>
<feature type="non-terminal residue" evidence="1">
    <location>
        <position position="77"/>
    </location>
</feature>
<reference evidence="1 2" key="1">
    <citation type="submission" date="2018-07" db="EMBL/GenBank/DDBJ databases">
        <title>The use of a cohorting ward and systematic surveillance cultures for the control of a Klebsiella pneumoniae carbapenemase (KPC)-producing Enterobacteriaceae outbreak.</title>
        <authorList>
            <person name="Doi Y."/>
        </authorList>
    </citation>
    <scope>NUCLEOTIDE SEQUENCE [LARGE SCALE GENOMIC DNA]</scope>
    <source>
        <strain evidence="1 2">1-RC-17-04017</strain>
    </source>
</reference>
<organism evidence="1 2">
    <name type="scientific">Enterobacter roggenkampii</name>
    <dbReference type="NCBI Taxonomy" id="1812935"/>
    <lineage>
        <taxon>Bacteria</taxon>
        <taxon>Pseudomonadati</taxon>
        <taxon>Pseudomonadota</taxon>
        <taxon>Gammaproteobacteria</taxon>
        <taxon>Enterobacterales</taxon>
        <taxon>Enterobacteriaceae</taxon>
        <taxon>Enterobacter</taxon>
        <taxon>Enterobacter cloacae complex</taxon>
    </lineage>
</organism>
<evidence type="ECO:0000313" key="2">
    <source>
        <dbReference type="Proteomes" id="UP000255291"/>
    </source>
</evidence>
<feature type="non-terminal residue" evidence="1">
    <location>
        <position position="1"/>
    </location>
</feature>
<dbReference type="Proteomes" id="UP000255291">
    <property type="component" value="Unassembled WGS sequence"/>
</dbReference>
<sequence length="77" mass="8769">ALIEDYVKRISTAAVFDLQRKDSAFDVAKDLDAKIKSAMNFNVVDDWSDMSQLALQLDDRRERITNGEHFGVMTGFK</sequence>
<proteinExistence type="predicted"/>
<protein>
    <submittedName>
        <fullName evidence="1">Uncharacterized protein</fullName>
    </submittedName>
</protein>
<comment type="caution">
    <text evidence="1">The sequence shown here is derived from an EMBL/GenBank/DDBJ whole genome shotgun (WGS) entry which is preliminary data.</text>
</comment>
<evidence type="ECO:0000313" key="1">
    <source>
        <dbReference type="EMBL" id="RDT47815.1"/>
    </source>
</evidence>
<dbReference type="AlphaFoldDB" id="A0ABD7GNI7"/>
<dbReference type="EMBL" id="QRBW01000504">
    <property type="protein sequence ID" value="RDT47815.1"/>
    <property type="molecule type" value="Genomic_DNA"/>
</dbReference>
<name>A0ABD7GNI7_9ENTR</name>